<dbReference type="AlphaFoldDB" id="A0A9P9GC51"/>
<evidence type="ECO:0000256" key="1">
    <source>
        <dbReference type="SAM" id="MobiDB-lite"/>
    </source>
</evidence>
<sequence>MLRVRYQSSHHRPSSSLPKTSPRKQRKGKKKTRLSDVHQHPPQPRAQGQDHSWGRDHQANHLYTAAARDNHRHPCGQGERTKRVFTLGCRGYTFINQGGICGSFREPREGRIL</sequence>
<name>A0A9P9GC51_FUSRE</name>
<reference evidence="2" key="1">
    <citation type="journal article" date="2021" name="Nat. Commun.">
        <title>Genetic determinants of endophytism in the Arabidopsis root mycobiome.</title>
        <authorList>
            <person name="Mesny F."/>
            <person name="Miyauchi S."/>
            <person name="Thiergart T."/>
            <person name="Pickel B."/>
            <person name="Atanasova L."/>
            <person name="Karlsson M."/>
            <person name="Huettel B."/>
            <person name="Barry K.W."/>
            <person name="Haridas S."/>
            <person name="Chen C."/>
            <person name="Bauer D."/>
            <person name="Andreopoulos W."/>
            <person name="Pangilinan J."/>
            <person name="LaButti K."/>
            <person name="Riley R."/>
            <person name="Lipzen A."/>
            <person name="Clum A."/>
            <person name="Drula E."/>
            <person name="Henrissat B."/>
            <person name="Kohler A."/>
            <person name="Grigoriev I.V."/>
            <person name="Martin F.M."/>
            <person name="Hacquard S."/>
        </authorList>
    </citation>
    <scope>NUCLEOTIDE SEQUENCE</scope>
    <source>
        <strain evidence="2">MPI-CAGE-AT-0023</strain>
    </source>
</reference>
<dbReference type="RefSeq" id="XP_046044807.1">
    <property type="nucleotide sequence ID" value="XM_046184895.1"/>
</dbReference>
<proteinExistence type="predicted"/>
<dbReference type="OrthoDB" id="5152716at2759"/>
<evidence type="ECO:0000313" key="2">
    <source>
        <dbReference type="EMBL" id="KAH7235042.1"/>
    </source>
</evidence>
<keyword evidence="3" id="KW-1185">Reference proteome</keyword>
<gene>
    <name evidence="2" type="ORF">BKA55DRAFT_141265</name>
</gene>
<comment type="caution">
    <text evidence="2">The sequence shown here is derived from an EMBL/GenBank/DDBJ whole genome shotgun (WGS) entry which is preliminary data.</text>
</comment>
<dbReference type="Proteomes" id="UP000720189">
    <property type="component" value="Unassembled WGS sequence"/>
</dbReference>
<dbReference type="EMBL" id="JAGMUX010000017">
    <property type="protein sequence ID" value="KAH7235042.1"/>
    <property type="molecule type" value="Genomic_DNA"/>
</dbReference>
<feature type="region of interest" description="Disordered" evidence="1">
    <location>
        <begin position="1"/>
        <end position="57"/>
    </location>
</feature>
<organism evidence="2 3">
    <name type="scientific">Fusarium redolens</name>
    <dbReference type="NCBI Taxonomy" id="48865"/>
    <lineage>
        <taxon>Eukaryota</taxon>
        <taxon>Fungi</taxon>
        <taxon>Dikarya</taxon>
        <taxon>Ascomycota</taxon>
        <taxon>Pezizomycotina</taxon>
        <taxon>Sordariomycetes</taxon>
        <taxon>Hypocreomycetidae</taxon>
        <taxon>Hypocreales</taxon>
        <taxon>Nectriaceae</taxon>
        <taxon>Fusarium</taxon>
        <taxon>Fusarium redolens species complex</taxon>
    </lineage>
</organism>
<protein>
    <submittedName>
        <fullName evidence="2">Uncharacterized protein</fullName>
    </submittedName>
</protein>
<accession>A0A9P9GC51</accession>
<feature type="compositionally biased region" description="Basic residues" evidence="1">
    <location>
        <begin position="21"/>
        <end position="32"/>
    </location>
</feature>
<dbReference type="GeneID" id="70214849"/>
<evidence type="ECO:0000313" key="3">
    <source>
        <dbReference type="Proteomes" id="UP000720189"/>
    </source>
</evidence>